<feature type="transmembrane region" description="Helical" evidence="14">
    <location>
        <begin position="401"/>
        <end position="420"/>
    </location>
</feature>
<keyword evidence="8 14" id="KW-0812">Transmembrane</keyword>
<feature type="transmembrane region" description="Helical" evidence="14">
    <location>
        <begin position="59"/>
        <end position="76"/>
    </location>
</feature>
<evidence type="ECO:0000256" key="7">
    <source>
        <dbReference type="ARBA" id="ARBA00022679"/>
    </source>
</evidence>
<comment type="catalytic activity">
    <reaction evidence="13">
        <text>an alpha-D-Glc-(1-&gt;3)-alpha-D-Glc-(1-&gt;3)-alpha-D-Man-(1-&gt;2)-alpha-D-Man-(1-&gt;2)-alpha-D-Man-(1-&gt;3)-[alpha-D-Man-(1-&gt;2)-alpha-D-Man-(1-&gt;3)-[alpha-D-Man-(1-&gt;2)-alpha-D-Man-(1-&gt;6)]-alpha-D-Man-(1-&gt;6)]-beta-D-Man-(1-&gt;4)-beta-D-GlcNAc-(1-&gt;4)-alpha-D-GlcNAc-diphospho-di-trans,poly-cis-dolichol + a di-trans,poly-cis-dolichyl beta-D-glucosyl phosphate = a alpha-D-Glc-(1-&gt;2)-alpha-D-Glc-(1-&gt;3)-alpha-D-Glc-(1-&gt;3)-alpha-D-Man-(1-&gt;2)-alpha-D-Man-(1-&gt;2)-alpha-D-Man-(1-&gt;3)-[alpha-D-Man-(1-&gt;2)-alpha-D-Man-(1-&gt;3)-[alpha-D-Man-(1-&gt;2)-alpha-D-Man-(1-&gt;6)]-alpha-D-Man-(1-&gt;6)]-beta-D-Man-(1-&gt;4)-beta-D-GlcNAc-(1-&gt;4)-alpha-D-GlcNAc-diphospho-di-trans,poly-cis-dolichol + a di-trans,poly-cis-dolichyl phosphate + H(+)</text>
        <dbReference type="Rhea" id="RHEA:29543"/>
        <dbReference type="Rhea" id="RHEA-COMP:19498"/>
        <dbReference type="Rhea" id="RHEA-COMP:19502"/>
        <dbReference type="Rhea" id="RHEA-COMP:19512"/>
        <dbReference type="Rhea" id="RHEA-COMP:19522"/>
        <dbReference type="ChEBI" id="CHEBI:15378"/>
        <dbReference type="ChEBI" id="CHEBI:57525"/>
        <dbReference type="ChEBI" id="CHEBI:57683"/>
        <dbReference type="ChEBI" id="CHEBI:132522"/>
        <dbReference type="ChEBI" id="CHEBI:132523"/>
        <dbReference type="EC" id="2.4.1.256"/>
    </reaction>
    <physiologicalReaction direction="left-to-right" evidence="13">
        <dbReference type="Rhea" id="RHEA:29544"/>
    </physiologicalReaction>
</comment>
<dbReference type="GO" id="GO:0106073">
    <property type="term" value="F:dolichyl pyrophosphate Glc2Man9GlcNAc2 alpha-1,2-glucosyltransferase activity"/>
    <property type="evidence" value="ECO:0007669"/>
    <property type="project" value="UniProtKB-UniRule"/>
</dbReference>
<dbReference type="GO" id="GO:0006488">
    <property type="term" value="P:dolichol-linked oligosaccharide biosynthetic process"/>
    <property type="evidence" value="ECO:0007669"/>
    <property type="project" value="UniProtKB-UniRule"/>
</dbReference>
<dbReference type="PANTHER" id="PTHR12989">
    <property type="entry name" value="ALPHA-1,2-GLUCOSYLTRANSFERASE ALG10"/>
    <property type="match status" value="1"/>
</dbReference>
<dbReference type="EC" id="2.4.1.256" evidence="4 14"/>
<evidence type="ECO:0000256" key="6">
    <source>
        <dbReference type="ARBA" id="ARBA00022676"/>
    </source>
</evidence>
<evidence type="ECO:0000256" key="9">
    <source>
        <dbReference type="ARBA" id="ARBA00022824"/>
    </source>
</evidence>
<evidence type="ECO:0000256" key="4">
    <source>
        <dbReference type="ARBA" id="ARBA00011967"/>
    </source>
</evidence>
<evidence type="ECO:0000256" key="12">
    <source>
        <dbReference type="ARBA" id="ARBA00044727"/>
    </source>
</evidence>
<feature type="transmembrane region" description="Helical" evidence="14">
    <location>
        <begin position="450"/>
        <end position="472"/>
    </location>
</feature>
<feature type="transmembrane region" description="Helical" evidence="14">
    <location>
        <begin position="374"/>
        <end position="392"/>
    </location>
</feature>
<protein>
    <recommendedName>
        <fullName evidence="5 14">Dol-P-Glc:Glc(2)Man(9)GlcNAc(2)-PP-Dol alpha-1,2-glucosyltransferase</fullName>
        <ecNumber evidence="4 14">2.4.1.256</ecNumber>
    </recommendedName>
</protein>
<evidence type="ECO:0000256" key="11">
    <source>
        <dbReference type="ARBA" id="ARBA00023136"/>
    </source>
</evidence>
<keyword evidence="7" id="KW-0808">Transferase</keyword>
<evidence type="ECO:0000256" key="3">
    <source>
        <dbReference type="ARBA" id="ARBA00010600"/>
    </source>
</evidence>
<comment type="subcellular location">
    <subcellularLocation>
        <location evidence="1">Endoplasmic reticulum membrane</location>
        <topology evidence="1">Multi-pass membrane protein</topology>
    </subcellularLocation>
</comment>
<keyword evidence="6 14" id="KW-0328">Glycosyltransferase</keyword>
<evidence type="ECO:0000256" key="2">
    <source>
        <dbReference type="ARBA" id="ARBA00004922"/>
    </source>
</evidence>
<feature type="transmembrane region" description="Helical" evidence="14">
    <location>
        <begin position="5"/>
        <end position="22"/>
    </location>
</feature>
<comment type="function">
    <text evidence="12">Dol-P-Glc:Glc(2)Man(9)GlcNAc(2)-PP-Dol alpha-1,2-glucosyltransferase that operates in the biosynthetic pathway of dolichol-linked oligosaccharides, the glycan precursors employed in protein asparagine (N)-glycosylation. The assembly of dolichol-linked oligosaccharides begins on the cytosolic side of the endoplasmic reticulum membrane and finishes in its lumen. The sequential addition of sugars to dolichol pyrophosphate produces dolichol-linked oligosaccharides containing fourteen sugars, including two GlcNAcs, nine mannoses and three glucoses. Once assembled, the oligosaccharide is transferred from the lipid to nascent proteins by oligosaccharyltransferases. In the lumen of the endoplasmic reticulum, adds the third and last glucose residue from dolichyl phosphate glucose (Dol-P-Glc) onto the lipid-linked oligosaccharide intermediate Glc(2)Man(9)GlcNAc(2)-PP-Dol to produce Glc(3)Man(9)GlcNAc(2)-PP-Dol.</text>
</comment>
<evidence type="ECO:0000313" key="16">
    <source>
        <dbReference type="Proteomes" id="UP000812966"/>
    </source>
</evidence>
<dbReference type="Proteomes" id="UP000812966">
    <property type="component" value="Unassembled WGS sequence"/>
</dbReference>
<dbReference type="InterPro" id="IPR016900">
    <property type="entry name" value="Alg10"/>
</dbReference>
<keyword evidence="11 14" id="KW-0472">Membrane</keyword>
<evidence type="ECO:0000256" key="8">
    <source>
        <dbReference type="ARBA" id="ARBA00022692"/>
    </source>
</evidence>
<dbReference type="AlphaFoldDB" id="A0A8K0JP70"/>
<feature type="transmembrane region" description="Helical" evidence="14">
    <location>
        <begin position="140"/>
        <end position="162"/>
    </location>
</feature>
<evidence type="ECO:0000256" key="14">
    <source>
        <dbReference type="PIRNR" id="PIRNR028810"/>
    </source>
</evidence>
<evidence type="ECO:0000256" key="10">
    <source>
        <dbReference type="ARBA" id="ARBA00022989"/>
    </source>
</evidence>
<evidence type="ECO:0000256" key="5">
    <source>
        <dbReference type="ARBA" id="ARBA00018512"/>
    </source>
</evidence>
<comment type="pathway">
    <text evidence="2">Protein modification; protein glycosylation.</text>
</comment>
<feature type="transmembrane region" description="Helical" evidence="14">
    <location>
        <begin position="330"/>
        <end position="354"/>
    </location>
</feature>
<keyword evidence="16" id="KW-1185">Reference proteome</keyword>
<dbReference type="GO" id="GO:0005789">
    <property type="term" value="C:endoplasmic reticulum membrane"/>
    <property type="evidence" value="ECO:0007669"/>
    <property type="project" value="UniProtKB-SubCell"/>
</dbReference>
<dbReference type="Pfam" id="PF04922">
    <property type="entry name" value="DIE2_ALG10"/>
    <property type="match status" value="1"/>
</dbReference>
<keyword evidence="10 14" id="KW-1133">Transmembrane helix</keyword>
<evidence type="ECO:0000313" key="15">
    <source>
        <dbReference type="EMBL" id="KAG7531278.1"/>
    </source>
</evidence>
<feature type="transmembrane region" description="Helical" evidence="14">
    <location>
        <begin position="291"/>
        <end position="309"/>
    </location>
</feature>
<comment type="similarity">
    <text evidence="3 14">Belongs to the ALG10 glucosyltransferase family.</text>
</comment>
<evidence type="ECO:0000256" key="13">
    <source>
        <dbReference type="ARBA" id="ARBA00048064"/>
    </source>
</evidence>
<proteinExistence type="inferred from homology"/>
<dbReference type="PANTHER" id="PTHR12989:SF10">
    <property type="entry name" value="DOL-P-GLC:GLC(2)MAN(9)GLCNAC(2)-PP-DOL ALPHA-1,2-GLUCOSYLTRANSFERASE-RELATED"/>
    <property type="match status" value="1"/>
</dbReference>
<feature type="transmembrane region" description="Helical" evidence="14">
    <location>
        <begin position="83"/>
        <end position="101"/>
    </location>
</feature>
<evidence type="ECO:0000256" key="1">
    <source>
        <dbReference type="ARBA" id="ARBA00004477"/>
    </source>
</evidence>
<reference evidence="15" key="1">
    <citation type="submission" date="2020-04" db="EMBL/GenBank/DDBJ databases">
        <title>Analysis of mating type loci in Filobasidium floriforme.</title>
        <authorList>
            <person name="Nowrousian M."/>
        </authorList>
    </citation>
    <scope>NUCLEOTIDE SEQUENCE</scope>
    <source>
        <strain evidence="15">CBS 6242</strain>
    </source>
</reference>
<gene>
    <name evidence="15" type="ORF">FFLO_04456</name>
</gene>
<feature type="transmembrane region" description="Helical" evidence="14">
    <location>
        <begin position="250"/>
        <end position="271"/>
    </location>
</feature>
<keyword evidence="9" id="KW-0256">Endoplasmic reticulum</keyword>
<dbReference type="PIRSF" id="PIRSF028810">
    <property type="entry name" value="Alpha1_2_glucosyltferase_Alg10"/>
    <property type="match status" value="1"/>
</dbReference>
<sequence>MLSTWGVRAVVLAIYLGSSYLVNVEVKEPYLDEIFHIPQAQKYCNGNFSQWDPSITTPPGLYIISAIISWLTRVSCTVGKLRFLNVILGCVFFPWVCKRIMSGLARQHLFWIGKPARRASNVVNLHTLIPEAIVASTFPLVFFFSLLYYTDVASLCSVLLCYSLGRDKKYLASAVAGFISLWFRQTNVVWVGFTAVTSALDVLEERIGLDRKQPRKVSYISESSNGGLQLTPLTVVVKTYLAAALQEWKVIARVLGTYLPVLLAFVLFVVWNGGIVLGHQEMHVASLHYAQVPYFLAFSTLLGWPVLFNEGIWRPLNMAIRLGAGTKTRTLCSAILLGLVVMGIKYGTVVHPFLLADNRHYFFYIWRRIFGLHWSVRYALTPGYLVCLWLWVTKLGERQSLPWLVAFFACTAAVLVPTPLVEPRYFMVPYTIMSLHSVRPDTKQGARLPWTQLCFNTAVNAVTLFVFLTVKFKWDGWEGWMRFMW</sequence>
<accession>A0A8K0JP70</accession>
<dbReference type="EMBL" id="JABELV010000095">
    <property type="protein sequence ID" value="KAG7531278.1"/>
    <property type="molecule type" value="Genomic_DNA"/>
</dbReference>
<comment type="caution">
    <text evidence="15">The sequence shown here is derived from an EMBL/GenBank/DDBJ whole genome shotgun (WGS) entry which is preliminary data.</text>
</comment>
<name>A0A8K0JP70_9TREE</name>
<organism evidence="15 16">
    <name type="scientific">Filobasidium floriforme</name>
    <dbReference type="NCBI Taxonomy" id="5210"/>
    <lineage>
        <taxon>Eukaryota</taxon>
        <taxon>Fungi</taxon>
        <taxon>Dikarya</taxon>
        <taxon>Basidiomycota</taxon>
        <taxon>Agaricomycotina</taxon>
        <taxon>Tremellomycetes</taxon>
        <taxon>Filobasidiales</taxon>
        <taxon>Filobasidiaceae</taxon>
        <taxon>Filobasidium</taxon>
    </lineage>
</organism>
<comment type="caution">
    <text evidence="14">Lacks conserved residue(s) required for the propagation of feature annotation.</text>
</comment>